<evidence type="ECO:0000313" key="1">
    <source>
        <dbReference type="EMBL" id="PPS07119.1"/>
    </source>
</evidence>
<dbReference type="Proteomes" id="UP000239757">
    <property type="component" value="Unassembled WGS sequence"/>
</dbReference>
<evidence type="ECO:0000313" key="2">
    <source>
        <dbReference type="Proteomes" id="UP000239757"/>
    </source>
</evidence>
<gene>
    <name evidence="1" type="ORF">GOBAR_AA13524</name>
</gene>
<protein>
    <submittedName>
        <fullName evidence="1">Uncharacterized protein</fullName>
    </submittedName>
</protein>
<proteinExistence type="predicted"/>
<sequence>MPPLPFGRPTPHRNCLLETVPWPVGAGSPHLHRHIYLIEPLFETVPRSLRLSCVSPHTWSYDFAETCVFGKQSPEPGHYDPFCKEAPLLLKLWGYFFEFLRESCLTPLGILYLPICVSFRYRYPFVEGCSSFSWEYSMGYFSAVAPGPDSPSMDELYGGTLGFSGHWILTNVCVTQADILASTSSTPAHTGASP</sequence>
<name>A0A2P5XUU8_GOSBA</name>
<dbReference type="AlphaFoldDB" id="A0A2P5XUU8"/>
<dbReference type="OrthoDB" id="1922339at2759"/>
<accession>A0A2P5XUU8</accession>
<organism evidence="1 2">
    <name type="scientific">Gossypium barbadense</name>
    <name type="common">Sea Island cotton</name>
    <name type="synonym">Hibiscus barbadensis</name>
    <dbReference type="NCBI Taxonomy" id="3634"/>
    <lineage>
        <taxon>Eukaryota</taxon>
        <taxon>Viridiplantae</taxon>
        <taxon>Streptophyta</taxon>
        <taxon>Embryophyta</taxon>
        <taxon>Tracheophyta</taxon>
        <taxon>Spermatophyta</taxon>
        <taxon>Magnoliopsida</taxon>
        <taxon>eudicotyledons</taxon>
        <taxon>Gunneridae</taxon>
        <taxon>Pentapetalae</taxon>
        <taxon>rosids</taxon>
        <taxon>malvids</taxon>
        <taxon>Malvales</taxon>
        <taxon>Malvaceae</taxon>
        <taxon>Malvoideae</taxon>
        <taxon>Gossypium</taxon>
    </lineage>
</organism>
<dbReference type="EMBL" id="KZ664181">
    <property type="protein sequence ID" value="PPS07119.1"/>
    <property type="molecule type" value="Genomic_DNA"/>
</dbReference>
<reference evidence="1 2" key="1">
    <citation type="submission" date="2015-01" db="EMBL/GenBank/DDBJ databases">
        <title>Genome of allotetraploid Gossypium barbadense reveals genomic plasticity and fiber elongation in cotton evolution.</title>
        <authorList>
            <person name="Chen X."/>
            <person name="Liu X."/>
            <person name="Zhao B."/>
            <person name="Zheng H."/>
            <person name="Hu Y."/>
            <person name="Lu G."/>
            <person name="Yang C."/>
            <person name="Chen J."/>
            <person name="Shan C."/>
            <person name="Zhang L."/>
            <person name="Zhou Y."/>
            <person name="Wang L."/>
            <person name="Guo W."/>
            <person name="Bai Y."/>
            <person name="Ruan J."/>
            <person name="Shangguan X."/>
            <person name="Mao Y."/>
            <person name="Jiang J."/>
            <person name="Zhu Y."/>
            <person name="Lei J."/>
            <person name="Kang H."/>
            <person name="Chen S."/>
            <person name="He X."/>
            <person name="Wang R."/>
            <person name="Wang Y."/>
            <person name="Chen J."/>
            <person name="Wang L."/>
            <person name="Yu S."/>
            <person name="Wang B."/>
            <person name="Wei J."/>
            <person name="Song S."/>
            <person name="Lu X."/>
            <person name="Gao Z."/>
            <person name="Gu W."/>
            <person name="Deng X."/>
            <person name="Ma D."/>
            <person name="Wang S."/>
            <person name="Liang W."/>
            <person name="Fang L."/>
            <person name="Cai C."/>
            <person name="Zhu X."/>
            <person name="Zhou B."/>
            <person name="Zhang Y."/>
            <person name="Chen Z."/>
            <person name="Xu S."/>
            <person name="Zhu R."/>
            <person name="Wang S."/>
            <person name="Zhang T."/>
            <person name="Zhao G."/>
        </authorList>
    </citation>
    <scope>NUCLEOTIDE SEQUENCE [LARGE SCALE GENOMIC DNA]</scope>
    <source>
        <strain evidence="2">cv. Xinhai21</strain>
        <tissue evidence="1">Leaf</tissue>
    </source>
</reference>